<reference evidence="2 3" key="1">
    <citation type="submission" date="2017-04" db="EMBL/GenBank/DDBJ databases">
        <authorList>
            <person name="Afonso C.L."/>
            <person name="Miller P.J."/>
            <person name="Scott M.A."/>
            <person name="Spackman E."/>
            <person name="Goraichik I."/>
            <person name="Dimitrov K.M."/>
            <person name="Suarez D.L."/>
            <person name="Swayne D.E."/>
        </authorList>
    </citation>
    <scope>NUCLEOTIDE SEQUENCE [LARGE SCALE GENOMIC DNA]</scope>
    <source>
        <strain evidence="2">LMG 28154</strain>
    </source>
</reference>
<dbReference type="PANTHER" id="PTHR43755">
    <property type="match status" value="1"/>
</dbReference>
<dbReference type="PANTHER" id="PTHR43755:SF1">
    <property type="entry name" value="FAD-DEPENDENT PYRIDINE NUCLEOTIDE-DISULPHIDE OXIDOREDUCTASE"/>
    <property type="match status" value="1"/>
</dbReference>
<dbReference type="GO" id="GO:0016491">
    <property type="term" value="F:oxidoreductase activity"/>
    <property type="evidence" value="ECO:0007669"/>
    <property type="project" value="InterPro"/>
</dbReference>
<gene>
    <name evidence="2" type="ORF">BSIN_2820</name>
</gene>
<dbReference type="EMBL" id="FXAN01000042">
    <property type="protein sequence ID" value="SMF99637.1"/>
    <property type="molecule type" value="Genomic_DNA"/>
</dbReference>
<proteinExistence type="predicted"/>
<dbReference type="InterPro" id="IPR023753">
    <property type="entry name" value="FAD/NAD-binding_dom"/>
</dbReference>
<feature type="domain" description="FAD/NAD(P)-binding" evidence="1">
    <location>
        <begin position="37"/>
        <end position="175"/>
    </location>
</feature>
<protein>
    <submittedName>
        <fullName evidence="2">FAD-dependent pyridine nucleotide-disulphide oxidoreductase</fullName>
    </submittedName>
</protein>
<dbReference type="Pfam" id="PF07992">
    <property type="entry name" value="Pyr_redox_2"/>
    <property type="match status" value="1"/>
</dbReference>
<sequence>MPPIMQDVLRQPFPLHRSTAVHQRDQPMKRHAMPSIRILIVGGGLGGTMLANQLAAKLFDELIDKRVSLILLSDSPDHFYKPAFMYVAFGAALREDLVRSERSLLRPEIDFVVDGVECFDFPAQQVRTRSGQRYGYDYLVIATGCIPAPERIEGLPEAGDHFYQYDPARQLAQRLAAIERGRVFITVTFPKTHNVPHQCGIAPIETTLMLDDYLRRRGVREQVEIVYTYPSIAQLLRNCLFLQKPTCDILPTLFAQRNIRYQRSFTLARVDPDRKIAYSEEGAEQPFDILMATPPIRAVDAVRATGISEAADDEGWLPTDHETLQVLGIDNVYVLGDTVDLPVSKAGGACHNQAPVIASNLTARIRLNKTVAAYDGKVQAVAQMGLDAGMPLWYDYQHDVQPTPPTKLGGLLRHGFNRGIYWAVARGLA</sequence>
<evidence type="ECO:0000313" key="3">
    <source>
        <dbReference type="Proteomes" id="UP000198460"/>
    </source>
</evidence>
<dbReference type="AlphaFoldDB" id="A0A238H322"/>
<dbReference type="InterPro" id="IPR052541">
    <property type="entry name" value="SQRD"/>
</dbReference>
<accession>A0A238H322</accession>
<organism evidence="2 3">
    <name type="scientific">Burkholderia singularis</name>
    <dbReference type="NCBI Taxonomy" id="1503053"/>
    <lineage>
        <taxon>Bacteria</taxon>
        <taxon>Pseudomonadati</taxon>
        <taxon>Pseudomonadota</taxon>
        <taxon>Betaproteobacteria</taxon>
        <taxon>Burkholderiales</taxon>
        <taxon>Burkholderiaceae</taxon>
        <taxon>Burkholderia</taxon>
        <taxon>pseudomallei group</taxon>
    </lineage>
</organism>
<dbReference type="Gene3D" id="3.50.50.60">
    <property type="entry name" value="FAD/NAD(P)-binding domain"/>
    <property type="match status" value="2"/>
</dbReference>
<evidence type="ECO:0000259" key="1">
    <source>
        <dbReference type="Pfam" id="PF07992"/>
    </source>
</evidence>
<dbReference type="InterPro" id="IPR036188">
    <property type="entry name" value="FAD/NAD-bd_sf"/>
</dbReference>
<name>A0A238H322_9BURK</name>
<evidence type="ECO:0000313" key="2">
    <source>
        <dbReference type="EMBL" id="SMF99637.1"/>
    </source>
</evidence>
<dbReference type="SUPFAM" id="SSF51905">
    <property type="entry name" value="FAD/NAD(P)-binding domain"/>
    <property type="match status" value="2"/>
</dbReference>
<dbReference type="Proteomes" id="UP000198460">
    <property type="component" value="Unassembled WGS sequence"/>
</dbReference>